<keyword evidence="10" id="KW-1185">Reference proteome</keyword>
<keyword evidence="6" id="KW-0168">Coated pit</keyword>
<evidence type="ECO:0000256" key="3">
    <source>
        <dbReference type="ARBA" id="ARBA00004277"/>
    </source>
</evidence>
<dbReference type="Proteomes" id="UP000807159">
    <property type="component" value="Chromosome 13"/>
</dbReference>
<gene>
    <name evidence="9" type="ORF">H0E87_022805</name>
</gene>
<dbReference type="InterPro" id="IPR000996">
    <property type="entry name" value="Clathrin_L-chain"/>
</dbReference>
<name>A0A8T2XCN6_POPDE</name>
<evidence type="ECO:0000313" key="10">
    <source>
        <dbReference type="Proteomes" id="UP000807159"/>
    </source>
</evidence>
<dbReference type="GO" id="GO:0006886">
    <property type="term" value="P:intracellular protein transport"/>
    <property type="evidence" value="ECO:0007669"/>
    <property type="project" value="InterPro"/>
</dbReference>
<dbReference type="GO" id="GO:0005198">
    <property type="term" value="F:structural molecule activity"/>
    <property type="evidence" value="ECO:0007669"/>
    <property type="project" value="InterPro"/>
</dbReference>
<evidence type="ECO:0000256" key="5">
    <source>
        <dbReference type="ARBA" id="ARBA00023136"/>
    </source>
</evidence>
<accession>A0A8T2XCN6</accession>
<reference evidence="9" key="1">
    <citation type="journal article" date="2021" name="J. Hered.">
        <title>Genome Assembly of Salicaceae Populus deltoides (Eastern Cottonwood) I-69 Based on Nanopore Sequencing and Hi-C Technologies.</title>
        <authorList>
            <person name="Bai S."/>
            <person name="Wu H."/>
            <person name="Zhang J."/>
            <person name="Pan Z."/>
            <person name="Zhao W."/>
            <person name="Li Z."/>
            <person name="Tong C."/>
        </authorList>
    </citation>
    <scope>NUCLEOTIDE SEQUENCE</scope>
    <source>
        <tissue evidence="9">Leaf</tissue>
    </source>
</reference>
<dbReference type="PANTHER" id="PTHR10639:SF7">
    <property type="entry name" value="CLATHRIN LIGHT CHAIN"/>
    <property type="match status" value="1"/>
</dbReference>
<dbReference type="GO" id="GO:0032050">
    <property type="term" value="F:clathrin heavy chain binding"/>
    <property type="evidence" value="ECO:0007669"/>
    <property type="project" value="TreeGrafter"/>
</dbReference>
<dbReference type="AlphaFoldDB" id="A0A8T2XCN6"/>
<dbReference type="GO" id="GO:0072583">
    <property type="term" value="P:clathrin-dependent endocytosis"/>
    <property type="evidence" value="ECO:0007669"/>
    <property type="project" value="TreeGrafter"/>
</dbReference>
<protein>
    <submittedName>
        <fullName evidence="9">Uncharacterized protein</fullName>
    </submittedName>
</protein>
<evidence type="ECO:0000256" key="4">
    <source>
        <dbReference type="ARBA" id="ARBA00005263"/>
    </source>
</evidence>
<dbReference type="PANTHER" id="PTHR10639">
    <property type="entry name" value="CLATHRIN LIGHT CHAIN"/>
    <property type="match status" value="1"/>
</dbReference>
<feature type="compositionally biased region" description="Basic and acidic residues" evidence="8">
    <location>
        <begin position="226"/>
        <end position="260"/>
    </location>
</feature>
<feature type="region of interest" description="Disordered" evidence="8">
    <location>
        <begin position="1"/>
        <end position="24"/>
    </location>
</feature>
<feature type="compositionally biased region" description="Pro residues" evidence="8">
    <location>
        <begin position="212"/>
        <end position="223"/>
    </location>
</feature>
<evidence type="ECO:0000256" key="2">
    <source>
        <dbReference type="ARBA" id="ARBA00004180"/>
    </source>
</evidence>
<comment type="similarity">
    <text evidence="4">Belongs to the clathrin light chain family.</text>
</comment>
<organism evidence="9 10">
    <name type="scientific">Populus deltoides</name>
    <name type="common">Eastern poplar</name>
    <name type="synonym">Eastern cottonwood</name>
    <dbReference type="NCBI Taxonomy" id="3696"/>
    <lineage>
        <taxon>Eukaryota</taxon>
        <taxon>Viridiplantae</taxon>
        <taxon>Streptophyta</taxon>
        <taxon>Embryophyta</taxon>
        <taxon>Tracheophyta</taxon>
        <taxon>Spermatophyta</taxon>
        <taxon>Magnoliopsida</taxon>
        <taxon>eudicotyledons</taxon>
        <taxon>Gunneridae</taxon>
        <taxon>Pentapetalae</taxon>
        <taxon>rosids</taxon>
        <taxon>fabids</taxon>
        <taxon>Malpighiales</taxon>
        <taxon>Salicaceae</taxon>
        <taxon>Saliceae</taxon>
        <taxon>Populus</taxon>
    </lineage>
</organism>
<keyword evidence="5" id="KW-0472">Membrane</keyword>
<comment type="subcellular location">
    <subcellularLocation>
        <location evidence="2">Cytoplasmic vesicle membrane</location>
        <topology evidence="2">Peripheral membrane protein</topology>
        <orientation evidence="2">Cytoplasmic side</orientation>
    </subcellularLocation>
    <subcellularLocation>
        <location evidence="3">Membrane</location>
        <location evidence="3">Coated pit</location>
        <topology evidence="3">Peripheral membrane protein</topology>
        <orientation evidence="3">Cytoplasmic side</orientation>
    </subcellularLocation>
</comment>
<evidence type="ECO:0000313" key="9">
    <source>
        <dbReference type="EMBL" id="KAH8490414.1"/>
    </source>
</evidence>
<comment type="caution">
    <text evidence="9">The sequence shown here is derived from an EMBL/GenBank/DDBJ whole genome shotgun (WGS) entry which is preliminary data.</text>
</comment>
<comment type="function">
    <text evidence="1">Clathrin is the major protein of the polyhedral coat of coated pits and vesicles.</text>
</comment>
<evidence type="ECO:0000256" key="7">
    <source>
        <dbReference type="ARBA" id="ARBA00023329"/>
    </source>
</evidence>
<sequence length="316" mass="34505">MASSFDSFNPEGYQNDPTKQHVQHDYDGCIGDDTSFPGATAPLAQENFSNDNNMHSSEVCGFGMSSPSPEFASTFESEVFETNGGDVGGDDGFFVSDGPLLPEPDEMQNALHLEEKDKIEKEMLNQIINEAEEYIYGLFMRKGSRIVKPTKLRTEKERSCTWQTKRSFTKRQINITEKPLQRSFLARCQGSKPGKPTDLLRMRQLFVKLKQNPPPHMMPPPPTSAKEGKDAKDENNGKDAKDVKGEKDGKSENEGKDAKNGKPPSPTAATADENKPASPSKDIAKSSSLDSSKLDALVAAVAEGEQAADIEPATAS</sequence>
<evidence type="ECO:0000256" key="1">
    <source>
        <dbReference type="ARBA" id="ARBA00003913"/>
    </source>
</evidence>
<keyword evidence="7" id="KW-0968">Cytoplasmic vesicle</keyword>
<dbReference type="GO" id="GO:0030132">
    <property type="term" value="C:clathrin coat of coated pit"/>
    <property type="evidence" value="ECO:0007669"/>
    <property type="project" value="InterPro"/>
</dbReference>
<dbReference type="GO" id="GO:0030130">
    <property type="term" value="C:clathrin coat of trans-Golgi network vesicle"/>
    <property type="evidence" value="ECO:0007669"/>
    <property type="project" value="InterPro"/>
</dbReference>
<proteinExistence type="inferred from homology"/>
<feature type="region of interest" description="Disordered" evidence="8">
    <location>
        <begin position="209"/>
        <end position="291"/>
    </location>
</feature>
<evidence type="ECO:0000256" key="6">
    <source>
        <dbReference type="ARBA" id="ARBA00023176"/>
    </source>
</evidence>
<dbReference type="EMBL" id="JACEGQ020000013">
    <property type="protein sequence ID" value="KAH8490414.1"/>
    <property type="molecule type" value="Genomic_DNA"/>
</dbReference>
<evidence type="ECO:0000256" key="8">
    <source>
        <dbReference type="SAM" id="MobiDB-lite"/>
    </source>
</evidence>